<name>A0A917X2M8_9ACTN</name>
<feature type="region of interest" description="Disordered" evidence="1">
    <location>
        <begin position="131"/>
        <end position="153"/>
    </location>
</feature>
<gene>
    <name evidence="2" type="ORF">GCM10007977_066500</name>
</gene>
<protein>
    <submittedName>
        <fullName evidence="2">Uncharacterized protein</fullName>
    </submittedName>
</protein>
<reference evidence="2" key="1">
    <citation type="journal article" date="2014" name="Int. J. Syst. Evol. Microbiol.">
        <title>Complete genome sequence of Corynebacterium casei LMG S-19264T (=DSM 44701T), isolated from a smear-ripened cheese.</title>
        <authorList>
            <consortium name="US DOE Joint Genome Institute (JGI-PGF)"/>
            <person name="Walter F."/>
            <person name="Albersmeier A."/>
            <person name="Kalinowski J."/>
            <person name="Ruckert C."/>
        </authorList>
    </citation>
    <scope>NUCLEOTIDE SEQUENCE</scope>
    <source>
        <strain evidence="2">JCM 19831</strain>
    </source>
</reference>
<accession>A0A917X2M8</accession>
<dbReference type="RefSeq" id="WP_190253956.1">
    <property type="nucleotide sequence ID" value="NZ_BMPI01000038.1"/>
</dbReference>
<sequence length="219" mass="24019">MSARVPGQAGGITLHDWIAADRLFLSYLATDVTNVPVHLRIMFAGMHRMNAIGHAEFGDGELAEVVGTSSTAGSFRKAIRTLKEMKILMEESSARCLVFAPRLVDRGKGSRSCRTHRLGEHADKPKRIRKDRKVQGKPIVRPDESGPVEVGGVTSETGSRIFKAVPADAPEPSIHDWVRLLDLAAALKDSPIARAIEKVVADIEPWAAAEREVSRRDWP</sequence>
<dbReference type="EMBL" id="BMPI01000038">
    <property type="protein sequence ID" value="GGM55515.1"/>
    <property type="molecule type" value="Genomic_DNA"/>
</dbReference>
<dbReference type="AlphaFoldDB" id="A0A917X2M8"/>
<keyword evidence="3" id="KW-1185">Reference proteome</keyword>
<organism evidence="2 3">
    <name type="scientific">Dactylosporangium sucinum</name>
    <dbReference type="NCBI Taxonomy" id="1424081"/>
    <lineage>
        <taxon>Bacteria</taxon>
        <taxon>Bacillati</taxon>
        <taxon>Actinomycetota</taxon>
        <taxon>Actinomycetes</taxon>
        <taxon>Micromonosporales</taxon>
        <taxon>Micromonosporaceae</taxon>
        <taxon>Dactylosporangium</taxon>
    </lineage>
</organism>
<evidence type="ECO:0000256" key="1">
    <source>
        <dbReference type="SAM" id="MobiDB-lite"/>
    </source>
</evidence>
<dbReference type="Proteomes" id="UP000642070">
    <property type="component" value="Unassembled WGS sequence"/>
</dbReference>
<comment type="caution">
    <text evidence="2">The sequence shown here is derived from an EMBL/GenBank/DDBJ whole genome shotgun (WGS) entry which is preliminary data.</text>
</comment>
<reference evidence="2" key="2">
    <citation type="submission" date="2020-09" db="EMBL/GenBank/DDBJ databases">
        <authorList>
            <person name="Sun Q."/>
            <person name="Ohkuma M."/>
        </authorList>
    </citation>
    <scope>NUCLEOTIDE SEQUENCE</scope>
    <source>
        <strain evidence="2">JCM 19831</strain>
    </source>
</reference>
<evidence type="ECO:0000313" key="3">
    <source>
        <dbReference type="Proteomes" id="UP000642070"/>
    </source>
</evidence>
<proteinExistence type="predicted"/>
<evidence type="ECO:0000313" key="2">
    <source>
        <dbReference type="EMBL" id="GGM55515.1"/>
    </source>
</evidence>